<reference evidence="1 2" key="1">
    <citation type="submission" date="2015-03" db="EMBL/GenBank/DDBJ databases">
        <title>Draft genome of the nematode, Opisthorchis viverrini.</title>
        <authorList>
            <person name="Mitreva M."/>
        </authorList>
    </citation>
    <scope>NUCLEOTIDE SEQUENCE [LARGE SCALE GENOMIC DNA]</scope>
    <source>
        <strain evidence="1">Khon Kaen</strain>
    </source>
</reference>
<dbReference type="Proteomes" id="UP000243686">
    <property type="component" value="Unassembled WGS sequence"/>
</dbReference>
<gene>
    <name evidence="1" type="ORF">X801_05633</name>
</gene>
<dbReference type="AlphaFoldDB" id="A0A1S8WVD8"/>
<evidence type="ECO:0000313" key="2">
    <source>
        <dbReference type="Proteomes" id="UP000243686"/>
    </source>
</evidence>
<sequence>MVDALSRLLLRGVPLRTPKPAELLMISYHCCGNTSINKEKSKTLTSASFLYILVAGECWTYTKRIL</sequence>
<proteinExistence type="predicted"/>
<dbReference type="EMBL" id="KV894100">
    <property type="protein sequence ID" value="OON18509.1"/>
    <property type="molecule type" value="Genomic_DNA"/>
</dbReference>
<evidence type="ECO:0000313" key="1">
    <source>
        <dbReference type="EMBL" id="OON18509.1"/>
    </source>
</evidence>
<protein>
    <submittedName>
        <fullName evidence="1">Uncharacterized protein</fullName>
    </submittedName>
</protein>
<organism evidence="1 2">
    <name type="scientific">Opisthorchis viverrini</name>
    <name type="common">Southeast Asian liver fluke</name>
    <dbReference type="NCBI Taxonomy" id="6198"/>
    <lineage>
        <taxon>Eukaryota</taxon>
        <taxon>Metazoa</taxon>
        <taxon>Spiralia</taxon>
        <taxon>Lophotrochozoa</taxon>
        <taxon>Platyhelminthes</taxon>
        <taxon>Trematoda</taxon>
        <taxon>Digenea</taxon>
        <taxon>Opisthorchiida</taxon>
        <taxon>Opisthorchiata</taxon>
        <taxon>Opisthorchiidae</taxon>
        <taxon>Opisthorchis</taxon>
    </lineage>
</organism>
<keyword evidence="2" id="KW-1185">Reference proteome</keyword>
<accession>A0A1S8WVD8</accession>
<name>A0A1S8WVD8_OPIVI</name>